<dbReference type="PANTHER" id="PTHR33408:SF2">
    <property type="entry name" value="TRANSPOSASE DDE DOMAIN-CONTAINING PROTEIN"/>
    <property type="match status" value="1"/>
</dbReference>
<keyword evidence="3" id="KW-1185">Reference proteome</keyword>
<dbReference type="PANTHER" id="PTHR33408">
    <property type="entry name" value="TRANSPOSASE"/>
    <property type="match status" value="1"/>
</dbReference>
<name>A0ABT9WLR9_9BACI</name>
<dbReference type="Pfam" id="PF05598">
    <property type="entry name" value="DUF772"/>
    <property type="match status" value="1"/>
</dbReference>
<evidence type="ECO:0000313" key="3">
    <source>
        <dbReference type="Proteomes" id="UP001223586"/>
    </source>
</evidence>
<evidence type="ECO:0000313" key="2">
    <source>
        <dbReference type="EMBL" id="MDQ0174234.1"/>
    </source>
</evidence>
<accession>A0ABT9WLR9</accession>
<organism evidence="2 3">
    <name type="scientific">Bacillus chungangensis</name>
    <dbReference type="NCBI Taxonomy" id="587633"/>
    <lineage>
        <taxon>Bacteria</taxon>
        <taxon>Bacillati</taxon>
        <taxon>Bacillota</taxon>
        <taxon>Bacilli</taxon>
        <taxon>Bacillales</taxon>
        <taxon>Bacillaceae</taxon>
        <taxon>Bacillus</taxon>
    </lineage>
</organism>
<protein>
    <submittedName>
        <fullName evidence="2">Transposase</fullName>
    </submittedName>
</protein>
<reference evidence="2 3" key="1">
    <citation type="submission" date="2023-07" db="EMBL/GenBank/DDBJ databases">
        <title>Genomic Encyclopedia of Type Strains, Phase IV (KMG-IV): sequencing the most valuable type-strain genomes for metagenomic binning, comparative biology and taxonomic classification.</title>
        <authorList>
            <person name="Goeker M."/>
        </authorList>
    </citation>
    <scope>NUCLEOTIDE SEQUENCE [LARGE SCALE GENOMIC DNA]</scope>
    <source>
        <strain evidence="2 3">DSM 23837</strain>
    </source>
</reference>
<dbReference type="InterPro" id="IPR008490">
    <property type="entry name" value="Transposase_InsH_N"/>
</dbReference>
<feature type="domain" description="Transposase InsH N-terminal" evidence="1">
    <location>
        <begin position="35"/>
        <end position="124"/>
    </location>
</feature>
<dbReference type="Proteomes" id="UP001223586">
    <property type="component" value="Unassembled WGS sequence"/>
</dbReference>
<evidence type="ECO:0000259" key="1">
    <source>
        <dbReference type="Pfam" id="PF05598"/>
    </source>
</evidence>
<dbReference type="RefSeq" id="WP_307225542.1">
    <property type="nucleotide sequence ID" value="NZ_JAUSTT010000001.1"/>
</dbReference>
<sequence>MTFSLEVKEETCVSNRTFAPTFKPYNNHQSQMIFDIQEMIPKHHVARIIDKMVESIPDEQLFSYYSGGGRSSYHPKMMLKLILYGYSQKVYSFRGIEKRTQENLPMMWLAAIQRPDFRTINEFRGVRMKAIMDELFEAMILKLIEDRYITMENYF</sequence>
<dbReference type="EMBL" id="JAUSTT010000001">
    <property type="protein sequence ID" value="MDQ0174234.1"/>
    <property type="molecule type" value="Genomic_DNA"/>
</dbReference>
<proteinExistence type="predicted"/>
<gene>
    <name evidence="2" type="ORF">J2S08_000065</name>
</gene>
<comment type="caution">
    <text evidence="2">The sequence shown here is derived from an EMBL/GenBank/DDBJ whole genome shotgun (WGS) entry which is preliminary data.</text>
</comment>